<reference evidence="1 2" key="1">
    <citation type="submission" date="2016-01" db="EMBL/GenBank/DDBJ databases">
        <title>The new phylogeny of the genus Mycobacterium.</title>
        <authorList>
            <person name="Tarcisio F."/>
            <person name="Conor M."/>
            <person name="Antonella G."/>
            <person name="Elisabetta G."/>
            <person name="Giulia F.S."/>
            <person name="Sara T."/>
            <person name="Anna F."/>
            <person name="Clotilde B."/>
            <person name="Roberto B."/>
            <person name="Veronica D.S."/>
            <person name="Fabio R."/>
            <person name="Monica P."/>
            <person name="Olivier J."/>
            <person name="Enrico T."/>
            <person name="Nicola S."/>
        </authorList>
    </citation>
    <scope>NUCLEOTIDE SEQUENCE [LARGE SCALE GENOMIC DNA]</scope>
    <source>
        <strain evidence="1 2">DSM 44616</strain>
    </source>
</reference>
<comment type="caution">
    <text evidence="1">The sequence shown here is derived from an EMBL/GenBank/DDBJ whole genome shotgun (WGS) entry which is preliminary data.</text>
</comment>
<evidence type="ECO:0000313" key="2">
    <source>
        <dbReference type="Proteomes" id="UP000193387"/>
    </source>
</evidence>
<sequence length="80" mass="8778">MSCNDTETTTRTAAATENLTNLEKSLVRHRGALTDRDEYAASLRPARELLDGQLNDFPRARRLLHAAKDALDAESPGAPE</sequence>
<dbReference type="EMBL" id="LQPR01000008">
    <property type="protein sequence ID" value="ORW74442.1"/>
    <property type="molecule type" value="Genomic_DNA"/>
</dbReference>
<dbReference type="AlphaFoldDB" id="A0AAJ3NTZ0"/>
<accession>A0AAJ3NTZ0</accession>
<evidence type="ECO:0000313" key="1">
    <source>
        <dbReference type="EMBL" id="ORW74442.1"/>
    </source>
</evidence>
<dbReference type="RefSeq" id="WP_085254074.1">
    <property type="nucleotide sequence ID" value="NZ_AP022573.1"/>
</dbReference>
<dbReference type="Proteomes" id="UP000193387">
    <property type="component" value="Unassembled WGS sequence"/>
</dbReference>
<organism evidence="1 2">
    <name type="scientific">Mycobacterium saskatchewanense</name>
    <dbReference type="NCBI Taxonomy" id="220927"/>
    <lineage>
        <taxon>Bacteria</taxon>
        <taxon>Bacillati</taxon>
        <taxon>Actinomycetota</taxon>
        <taxon>Actinomycetes</taxon>
        <taxon>Mycobacteriales</taxon>
        <taxon>Mycobacteriaceae</taxon>
        <taxon>Mycobacterium</taxon>
        <taxon>Mycobacterium simiae complex</taxon>
    </lineage>
</organism>
<proteinExistence type="predicted"/>
<name>A0AAJ3NTZ0_9MYCO</name>
<keyword evidence="2" id="KW-1185">Reference proteome</keyword>
<protein>
    <submittedName>
        <fullName evidence="1">Uncharacterized protein</fullName>
    </submittedName>
</protein>
<gene>
    <name evidence="1" type="ORF">AWC23_05105</name>
</gene>